<dbReference type="EMBL" id="MU839838">
    <property type="protein sequence ID" value="KAK1753259.1"/>
    <property type="molecule type" value="Genomic_DNA"/>
</dbReference>
<organism evidence="2 3">
    <name type="scientific">Echria macrotheca</name>
    <dbReference type="NCBI Taxonomy" id="438768"/>
    <lineage>
        <taxon>Eukaryota</taxon>
        <taxon>Fungi</taxon>
        <taxon>Dikarya</taxon>
        <taxon>Ascomycota</taxon>
        <taxon>Pezizomycotina</taxon>
        <taxon>Sordariomycetes</taxon>
        <taxon>Sordariomycetidae</taxon>
        <taxon>Sordariales</taxon>
        <taxon>Schizotheciaceae</taxon>
        <taxon>Echria</taxon>
    </lineage>
</organism>
<feature type="transmembrane region" description="Helical" evidence="1">
    <location>
        <begin position="81"/>
        <end position="106"/>
    </location>
</feature>
<evidence type="ECO:0000256" key="1">
    <source>
        <dbReference type="SAM" id="Phobius"/>
    </source>
</evidence>
<evidence type="ECO:0000313" key="2">
    <source>
        <dbReference type="EMBL" id="KAK1753259.1"/>
    </source>
</evidence>
<comment type="caution">
    <text evidence="2">The sequence shown here is derived from an EMBL/GenBank/DDBJ whole genome shotgun (WGS) entry which is preliminary data.</text>
</comment>
<sequence>MPSLNISGHYWQSISANTRLHLRILTLPTITLSIPCPTLRLSCLELICLVFVRAISRNIVIVALLGLMIGGWAGCSSSGSGRAVCLEILVVSAIPLIGALPVAWFLGARACYSTHLTQVHRGGDAS</sequence>
<dbReference type="AlphaFoldDB" id="A0AAJ0B9K5"/>
<reference evidence="2" key="1">
    <citation type="submission" date="2023-06" db="EMBL/GenBank/DDBJ databases">
        <title>Genome-scale phylogeny and comparative genomics of the fungal order Sordariales.</title>
        <authorList>
            <consortium name="Lawrence Berkeley National Laboratory"/>
            <person name="Hensen N."/>
            <person name="Bonometti L."/>
            <person name="Westerberg I."/>
            <person name="Brannstrom I.O."/>
            <person name="Guillou S."/>
            <person name="Cros-Aarteil S."/>
            <person name="Calhoun S."/>
            <person name="Haridas S."/>
            <person name="Kuo A."/>
            <person name="Mondo S."/>
            <person name="Pangilinan J."/>
            <person name="Riley R."/>
            <person name="Labutti K."/>
            <person name="Andreopoulos B."/>
            <person name="Lipzen A."/>
            <person name="Chen C."/>
            <person name="Yanf M."/>
            <person name="Daum C."/>
            <person name="Ng V."/>
            <person name="Clum A."/>
            <person name="Steindorff A."/>
            <person name="Ohm R."/>
            <person name="Martin F."/>
            <person name="Silar P."/>
            <person name="Natvig D."/>
            <person name="Lalanne C."/>
            <person name="Gautier V."/>
            <person name="Ament-Velasquez S.L."/>
            <person name="Kruys A."/>
            <person name="Hutchinson M.I."/>
            <person name="Powell A.J."/>
            <person name="Barry K."/>
            <person name="Miller A.N."/>
            <person name="Grigoriev I.V."/>
            <person name="Debuchy R."/>
            <person name="Gladieux P."/>
            <person name="Thoren M.H."/>
            <person name="Johannesson H."/>
        </authorList>
    </citation>
    <scope>NUCLEOTIDE SEQUENCE</scope>
    <source>
        <strain evidence="2">PSN4</strain>
    </source>
</reference>
<feature type="transmembrane region" description="Helical" evidence="1">
    <location>
        <begin position="46"/>
        <end position="69"/>
    </location>
</feature>
<gene>
    <name evidence="2" type="ORF">QBC47DRAFT_388086</name>
</gene>
<keyword evidence="1" id="KW-1133">Transmembrane helix</keyword>
<keyword evidence="1" id="KW-0812">Transmembrane</keyword>
<dbReference type="Proteomes" id="UP001239445">
    <property type="component" value="Unassembled WGS sequence"/>
</dbReference>
<evidence type="ECO:0000313" key="3">
    <source>
        <dbReference type="Proteomes" id="UP001239445"/>
    </source>
</evidence>
<keyword evidence="3" id="KW-1185">Reference proteome</keyword>
<feature type="transmembrane region" description="Helical" evidence="1">
    <location>
        <begin position="20"/>
        <end position="39"/>
    </location>
</feature>
<proteinExistence type="predicted"/>
<accession>A0AAJ0B9K5</accession>
<name>A0AAJ0B9K5_9PEZI</name>
<protein>
    <submittedName>
        <fullName evidence="2">Uncharacterized protein</fullName>
    </submittedName>
</protein>
<keyword evidence="1" id="KW-0472">Membrane</keyword>